<gene>
    <name evidence="8" type="primary">puuB</name>
    <name evidence="8" type="ORF">Lade_0484</name>
    <name evidence="9" type="ORF">NCTC12735_00882</name>
</gene>
<geneLocation type="plasmid" evidence="9 11">
    <name>12</name>
</geneLocation>
<dbReference type="PROSITE" id="PS51296">
    <property type="entry name" value="RIESKE"/>
    <property type="match status" value="1"/>
</dbReference>
<dbReference type="EC" id="1.4.3.-" evidence="8 9"/>
<keyword evidence="1" id="KW-0001">2Fe-2S</keyword>
<protein>
    <submittedName>
        <fullName evidence="8">Gamma-glutamylputrescine oxidoreductase</fullName>
    </submittedName>
    <submittedName>
        <fullName evidence="9">Sarcosine oxidase</fullName>
        <ecNumber evidence="8 9">1.4.3.-</ecNumber>
        <ecNumber evidence="9">1.5.3.1</ecNumber>
    </submittedName>
</protein>
<dbReference type="PATRIC" id="fig|45056.6.peg.504"/>
<evidence type="ECO:0000313" key="8">
    <source>
        <dbReference type="EMBL" id="KTC65826.1"/>
    </source>
</evidence>
<dbReference type="Gene3D" id="2.102.10.10">
    <property type="entry name" value="Rieske [2Fe-2S] iron-sulphur domain"/>
    <property type="match status" value="1"/>
</dbReference>
<dbReference type="Gene3D" id="3.50.50.60">
    <property type="entry name" value="FAD/NAD(P)-binding domain"/>
    <property type="match status" value="1"/>
</dbReference>
<dbReference type="GO" id="GO:0005737">
    <property type="term" value="C:cytoplasm"/>
    <property type="evidence" value="ECO:0007669"/>
    <property type="project" value="TreeGrafter"/>
</dbReference>
<evidence type="ECO:0000313" key="9">
    <source>
        <dbReference type="EMBL" id="VEH85256.1"/>
    </source>
</evidence>
<name>A0A0W0R468_9GAMM</name>
<dbReference type="CDD" id="cd03477">
    <property type="entry name" value="Rieske_YhfW_C"/>
    <property type="match status" value="1"/>
</dbReference>
<dbReference type="PRINTS" id="PR00162">
    <property type="entry name" value="RIESKE"/>
</dbReference>
<proteinExistence type="predicted"/>
<dbReference type="FunFam" id="2.102.10.10:FF:000014">
    <property type="entry name" value="Oxidoreductase, FAD dependent"/>
    <property type="match status" value="1"/>
</dbReference>
<dbReference type="Proteomes" id="UP000281170">
    <property type="component" value="Plasmid 12"/>
</dbReference>
<keyword evidence="10" id="KW-1185">Reference proteome</keyword>
<dbReference type="GO" id="GO:0051537">
    <property type="term" value="F:2 iron, 2 sulfur cluster binding"/>
    <property type="evidence" value="ECO:0007669"/>
    <property type="project" value="UniProtKB-KW"/>
</dbReference>
<dbReference type="KEGG" id="ladl:NCTC12735_00882"/>
<dbReference type="RefSeq" id="WP_058461556.1">
    <property type="nucleotide sequence ID" value="NZ_CAAAHS010000004.1"/>
</dbReference>
<keyword evidence="4" id="KW-0408">Iron</keyword>
<keyword evidence="2" id="KW-0479">Metal-binding</keyword>
<dbReference type="InterPro" id="IPR005805">
    <property type="entry name" value="Rieske_Fe-S_prot_C"/>
</dbReference>
<keyword evidence="6" id="KW-1015">Disulfide bond</keyword>
<evidence type="ECO:0000256" key="1">
    <source>
        <dbReference type="ARBA" id="ARBA00022714"/>
    </source>
</evidence>
<dbReference type="Proteomes" id="UP000054859">
    <property type="component" value="Unassembled WGS sequence"/>
</dbReference>
<dbReference type="EMBL" id="LNKA01000001">
    <property type="protein sequence ID" value="KTC65826.1"/>
    <property type="molecule type" value="Genomic_DNA"/>
</dbReference>
<dbReference type="GO" id="GO:0016020">
    <property type="term" value="C:membrane"/>
    <property type="evidence" value="ECO:0007669"/>
    <property type="project" value="InterPro"/>
</dbReference>
<dbReference type="PANTHER" id="PTHR13847">
    <property type="entry name" value="SARCOSINE DEHYDROGENASE-RELATED"/>
    <property type="match status" value="1"/>
</dbReference>
<evidence type="ECO:0000313" key="11">
    <source>
        <dbReference type="Proteomes" id="UP000281170"/>
    </source>
</evidence>
<dbReference type="GO" id="GO:0008115">
    <property type="term" value="F:sarcosine oxidase activity"/>
    <property type="evidence" value="ECO:0007669"/>
    <property type="project" value="UniProtKB-EC"/>
</dbReference>
<dbReference type="Gene3D" id="3.30.9.10">
    <property type="entry name" value="D-Amino Acid Oxidase, subunit A, domain 2"/>
    <property type="match status" value="1"/>
</dbReference>
<evidence type="ECO:0000256" key="6">
    <source>
        <dbReference type="ARBA" id="ARBA00023157"/>
    </source>
</evidence>
<dbReference type="InterPro" id="IPR038010">
    <property type="entry name" value="YhfW_C"/>
</dbReference>
<organism evidence="8 10">
    <name type="scientific">Legionella adelaidensis</name>
    <dbReference type="NCBI Taxonomy" id="45056"/>
    <lineage>
        <taxon>Bacteria</taxon>
        <taxon>Pseudomonadati</taxon>
        <taxon>Pseudomonadota</taxon>
        <taxon>Gammaproteobacteria</taxon>
        <taxon>Legionellales</taxon>
        <taxon>Legionellaceae</taxon>
        <taxon>Legionella</taxon>
    </lineage>
</organism>
<reference evidence="9 11" key="2">
    <citation type="submission" date="2018-12" db="EMBL/GenBank/DDBJ databases">
        <authorList>
            <consortium name="Pathogen Informatics"/>
        </authorList>
    </citation>
    <scope>NUCLEOTIDE SEQUENCE [LARGE SCALE GENOMIC DNA]</scope>
    <source>
        <strain evidence="9 11">NCTC12735</strain>
        <plasmid evidence="11">12</plasmid>
    </source>
</reference>
<dbReference type="Pfam" id="PF01266">
    <property type="entry name" value="DAO"/>
    <property type="match status" value="1"/>
</dbReference>
<dbReference type="EC" id="1.5.3.1" evidence="9"/>
<evidence type="ECO:0000256" key="3">
    <source>
        <dbReference type="ARBA" id="ARBA00023002"/>
    </source>
</evidence>
<evidence type="ECO:0000256" key="5">
    <source>
        <dbReference type="ARBA" id="ARBA00023014"/>
    </source>
</evidence>
<keyword evidence="9" id="KW-0614">Plasmid</keyword>
<sequence length="504" mass="56199">MEILHSKATRPIWEVKVREKKLPALKKDIQVDTVIIGAGITGITTALELIKEGQTVAILEALTVGSGTTGHSTGNLYIAIQPLYSGITASKEVKSNIAQARAKAINYIEETVQEHNLDCYFSRRPFYFYANENNGLNLLENEVNELKELGVAIKYSDEMEAPVPFKKAALIENQARFNPFLYVVELAQILINKGCEIYEHTPVEAMEKTEEGYLLKTPSGMVKAKKVVMATHIPKGIDSTQMVEAPYRSYVIAVSLKGNKYPNGHFWCMDDSHYITSTHAINGPHINSLMVAGNHHKTGQGNKNYYQEIMDYIDTHYEVEAIDHHWSAQHYQTADKRPFIGLKEENLYIATGYFADGLTYGTMAGKLLADLIVGKKNKLADIVDPNRHKPFVAAPQIVKENFNVLCQYMKDYPGGGTISDVKELQPDSGGVIEVKGEKYAVYKDELQGLHVVSAVCTHMKCIVNWNPGEKTWDCPCHGSRFSIEGEVIEGPAMANLQKIKSLKE</sequence>
<reference evidence="8 10" key="1">
    <citation type="submission" date="2015-11" db="EMBL/GenBank/DDBJ databases">
        <title>Identification of large and diverse effector repertoires of 38 Legionella species.</title>
        <authorList>
            <person name="Burstein D."/>
            <person name="Amaro F."/>
            <person name="Zusman T."/>
            <person name="Lifshitz Z."/>
            <person name="Cohen O."/>
            <person name="Gilbert J.A."/>
            <person name="Pupko T."/>
            <person name="Shuman H.A."/>
            <person name="Segal G."/>
        </authorList>
    </citation>
    <scope>NUCLEOTIDE SEQUENCE [LARGE SCALE GENOMIC DNA]</scope>
    <source>
        <strain evidence="8 10">1762-AUS-E</strain>
    </source>
</reference>
<evidence type="ECO:0000259" key="7">
    <source>
        <dbReference type="PROSITE" id="PS51296"/>
    </source>
</evidence>
<accession>A0A0W0R468</accession>
<dbReference type="Pfam" id="PF00355">
    <property type="entry name" value="Rieske"/>
    <property type="match status" value="1"/>
</dbReference>
<feature type="domain" description="Rieske" evidence="7">
    <location>
        <begin position="416"/>
        <end position="504"/>
    </location>
</feature>
<dbReference type="InterPro" id="IPR006076">
    <property type="entry name" value="FAD-dep_OxRdtase"/>
</dbReference>
<dbReference type="SUPFAM" id="SSF51905">
    <property type="entry name" value="FAD/NAD(P)-binding domain"/>
    <property type="match status" value="1"/>
</dbReference>
<dbReference type="GO" id="GO:0046872">
    <property type="term" value="F:metal ion binding"/>
    <property type="evidence" value="ECO:0007669"/>
    <property type="project" value="UniProtKB-KW"/>
</dbReference>
<keyword evidence="3 8" id="KW-0560">Oxidoreductase</keyword>
<evidence type="ECO:0000256" key="4">
    <source>
        <dbReference type="ARBA" id="ARBA00023004"/>
    </source>
</evidence>
<dbReference type="STRING" id="45056.Lade_0484"/>
<dbReference type="EMBL" id="LR134421">
    <property type="protein sequence ID" value="VEH85256.1"/>
    <property type="molecule type" value="Genomic_DNA"/>
</dbReference>
<dbReference type="SUPFAM" id="SSF50022">
    <property type="entry name" value="ISP domain"/>
    <property type="match status" value="1"/>
</dbReference>
<dbReference type="OrthoDB" id="311718at2"/>
<dbReference type="InterPro" id="IPR036922">
    <property type="entry name" value="Rieske_2Fe-2S_sf"/>
</dbReference>
<dbReference type="InterPro" id="IPR017941">
    <property type="entry name" value="Rieske_2Fe-2S"/>
</dbReference>
<dbReference type="AlphaFoldDB" id="A0A0W0R468"/>
<dbReference type="InterPro" id="IPR036188">
    <property type="entry name" value="FAD/NAD-bd_sf"/>
</dbReference>
<evidence type="ECO:0000256" key="2">
    <source>
        <dbReference type="ARBA" id="ARBA00022723"/>
    </source>
</evidence>
<keyword evidence="5" id="KW-0411">Iron-sulfur</keyword>
<evidence type="ECO:0000313" key="10">
    <source>
        <dbReference type="Proteomes" id="UP000054859"/>
    </source>
</evidence>